<name>A0A816FN19_9BILA</name>
<dbReference type="Proteomes" id="UP000663877">
    <property type="component" value="Unassembled WGS sequence"/>
</dbReference>
<dbReference type="EMBL" id="CAJNOM010005418">
    <property type="protein sequence ID" value="CAF1663659.1"/>
    <property type="molecule type" value="Genomic_DNA"/>
</dbReference>
<protein>
    <recommendedName>
        <fullName evidence="4">MULE transposase domain-containing protein</fullName>
    </recommendedName>
</protein>
<comment type="caution">
    <text evidence="2">The sequence shown here is derived from an EMBL/GenBank/DDBJ whole genome shotgun (WGS) entry which is preliminary data.</text>
</comment>
<evidence type="ECO:0008006" key="4">
    <source>
        <dbReference type="Google" id="ProtNLM"/>
    </source>
</evidence>
<accession>A0A816FN19</accession>
<evidence type="ECO:0000313" key="2">
    <source>
        <dbReference type="EMBL" id="CAF1663659.1"/>
    </source>
</evidence>
<sequence length="129" mass="14825">MLPTSLSFEIPPLYKHTWLGDQFILADVQKNRVGGRLIILSFHQQTELLLNSSIWFCDGAFKTCPNKFRLVYIIQCLVGNQMLPALYAFTSNRKRKTYEEIIRIIINLAASRGKGFAVNTIVPNYEDAW</sequence>
<dbReference type="EMBL" id="CAJNOI010005018">
    <property type="protein sequence ID" value="CAF1557820.1"/>
    <property type="molecule type" value="Genomic_DNA"/>
</dbReference>
<proteinExistence type="predicted"/>
<evidence type="ECO:0000313" key="1">
    <source>
        <dbReference type="EMBL" id="CAF1557820.1"/>
    </source>
</evidence>
<reference evidence="2" key="1">
    <citation type="submission" date="2021-02" db="EMBL/GenBank/DDBJ databases">
        <authorList>
            <person name="Nowell W R."/>
        </authorList>
    </citation>
    <scope>NUCLEOTIDE SEQUENCE</scope>
</reference>
<dbReference type="OrthoDB" id="90756at2759"/>
<evidence type="ECO:0000313" key="3">
    <source>
        <dbReference type="Proteomes" id="UP000663832"/>
    </source>
</evidence>
<dbReference type="AlphaFoldDB" id="A0A816FN19"/>
<dbReference type="Proteomes" id="UP000663832">
    <property type="component" value="Unassembled WGS sequence"/>
</dbReference>
<gene>
    <name evidence="1" type="ORF">BJG266_LOCUS46720</name>
    <name evidence="2" type="ORF">QVE165_LOCUS63753</name>
</gene>
<organism evidence="2 3">
    <name type="scientific">Adineta steineri</name>
    <dbReference type="NCBI Taxonomy" id="433720"/>
    <lineage>
        <taxon>Eukaryota</taxon>
        <taxon>Metazoa</taxon>
        <taxon>Spiralia</taxon>
        <taxon>Gnathifera</taxon>
        <taxon>Rotifera</taxon>
        <taxon>Eurotatoria</taxon>
        <taxon>Bdelloidea</taxon>
        <taxon>Adinetida</taxon>
        <taxon>Adinetidae</taxon>
        <taxon>Adineta</taxon>
    </lineage>
</organism>
<keyword evidence="3" id="KW-1185">Reference proteome</keyword>